<dbReference type="PANTHER" id="PTHR46766:SF1">
    <property type="entry name" value="GLUTAMINE-RICH PROTEIN 2"/>
    <property type="match status" value="1"/>
</dbReference>
<evidence type="ECO:0000259" key="2">
    <source>
        <dbReference type="Pfam" id="PF00823"/>
    </source>
</evidence>
<keyword evidence="4" id="KW-1185">Reference proteome</keyword>
<evidence type="ECO:0000313" key="3">
    <source>
        <dbReference type="EMBL" id="ORV93350.1"/>
    </source>
</evidence>
<accession>A0A1X1X3V6</accession>
<organism evidence="3 4">
    <name type="scientific">Mycobacterium gordonae</name>
    <dbReference type="NCBI Taxonomy" id="1778"/>
    <lineage>
        <taxon>Bacteria</taxon>
        <taxon>Bacillati</taxon>
        <taxon>Actinomycetota</taxon>
        <taxon>Actinomycetes</taxon>
        <taxon>Mycobacteriales</taxon>
        <taxon>Mycobacteriaceae</taxon>
        <taxon>Mycobacterium</taxon>
    </lineage>
</organism>
<name>A0A1X1X3V6_MYCGO</name>
<dbReference type="SUPFAM" id="SSF140459">
    <property type="entry name" value="PE/PPE dimer-like"/>
    <property type="match status" value="1"/>
</dbReference>
<dbReference type="FunFam" id="1.20.1260.20:FF:000001">
    <property type="entry name" value="PPE family protein PPE41"/>
    <property type="match status" value="1"/>
</dbReference>
<dbReference type="InterPro" id="IPR000030">
    <property type="entry name" value="PPE_dom"/>
</dbReference>
<dbReference type="Pfam" id="PF00823">
    <property type="entry name" value="PPE"/>
    <property type="match status" value="1"/>
</dbReference>
<sequence length="621" mass="61406">MSFLTLPPEINSLNMLLGAGSAPMASVASAWDGLASELSSASSFFEGVTSGLINDAWQGPASLEMAAAATPYTAWLSAAGIAAQEAASQARAVVSAFETARSIIVHPALIAGNRNSLVSLVMSNLFGQNAPAIAAVEEIYEQFWAQDVVAMLGYHGGAAAAAAALTPFAKVPGGVSSGAGGFAKAVVAELSGLAGGLNPGALKAGLGAINTRMTSLPGGFNLAGVLRNLQQSTGGLANLRLHDLGGIGTGGPTAASGLGSFGRQGFGPGSWGRFGGSGAGLRALVASLSGSGGLNSLLTNATVTSALSSPTVANLLTSKAFSSLLSNPAISNLLAHSLNPGTAEAIVTDAFGNTGTGNIGFGNTGDYNIGFGNTGNGNVGIGNSGFDLRGILNSGVGNSGLFNTGSYNTGIGNSGIGNTGLFNPGNVNTGIGNRGSYNTGSFNEGSFNSGDFNSGDTNTGWFNTGDLNTGIGNSGDVNTGIGNSGDMNNGMFVRGDAQGMTGVSYSIHINQIPVDFGMRFPVNTTISGGTFDITTLPFNIGALNLNTLSNTSGTIGPISVPTITISGPRLSFTLGGPGYTTYGGISGTVGPMDIPLFSIPAGPGIGNTTGAPSSGFFNSGS</sequence>
<protein>
    <recommendedName>
        <fullName evidence="2">PPE domain-containing protein</fullName>
    </recommendedName>
</protein>
<evidence type="ECO:0000313" key="4">
    <source>
        <dbReference type="Proteomes" id="UP000193928"/>
    </source>
</evidence>
<proteinExistence type="inferred from homology"/>
<dbReference type="InterPro" id="IPR002989">
    <property type="entry name" value="Mycobac_pentapep"/>
</dbReference>
<dbReference type="Proteomes" id="UP000193928">
    <property type="component" value="Unassembled WGS sequence"/>
</dbReference>
<dbReference type="EMBL" id="LQOY01000040">
    <property type="protein sequence ID" value="ORV93350.1"/>
    <property type="molecule type" value="Genomic_DNA"/>
</dbReference>
<feature type="domain" description="PPE" evidence="2">
    <location>
        <begin position="3"/>
        <end position="166"/>
    </location>
</feature>
<dbReference type="AlphaFoldDB" id="A0A1X1X3V6"/>
<dbReference type="InterPro" id="IPR038332">
    <property type="entry name" value="PPE_sf"/>
</dbReference>
<dbReference type="PANTHER" id="PTHR46766">
    <property type="entry name" value="GLUTAMINE-RICH PROTEIN 2"/>
    <property type="match status" value="1"/>
</dbReference>
<comment type="similarity">
    <text evidence="1">Belongs to the mycobacterial PPE family.</text>
</comment>
<dbReference type="Gene3D" id="1.20.1260.20">
    <property type="entry name" value="PPE superfamily"/>
    <property type="match status" value="1"/>
</dbReference>
<dbReference type="Pfam" id="PF01469">
    <property type="entry name" value="Pentapeptide_2"/>
    <property type="match status" value="3"/>
</dbReference>
<comment type="caution">
    <text evidence="3">The sequence shown here is derived from an EMBL/GenBank/DDBJ whole genome shotgun (WGS) entry which is preliminary data.</text>
</comment>
<gene>
    <name evidence="3" type="ORF">AWC08_18690</name>
</gene>
<dbReference type="GO" id="GO:0052572">
    <property type="term" value="P:response to host immune response"/>
    <property type="evidence" value="ECO:0007669"/>
    <property type="project" value="TreeGrafter"/>
</dbReference>
<reference evidence="3 4" key="1">
    <citation type="submission" date="2016-01" db="EMBL/GenBank/DDBJ databases">
        <title>The new phylogeny of the genus Mycobacterium.</title>
        <authorList>
            <person name="Tarcisio F."/>
            <person name="Conor M."/>
            <person name="Antonella G."/>
            <person name="Elisabetta G."/>
            <person name="Giulia F.S."/>
            <person name="Sara T."/>
            <person name="Anna F."/>
            <person name="Clotilde B."/>
            <person name="Roberto B."/>
            <person name="Veronica D.S."/>
            <person name="Fabio R."/>
            <person name="Monica P."/>
            <person name="Olivier J."/>
            <person name="Enrico T."/>
            <person name="Nicola S."/>
        </authorList>
    </citation>
    <scope>NUCLEOTIDE SEQUENCE [LARGE SCALE GENOMIC DNA]</scope>
    <source>
        <strain evidence="3 4">DSM 44160</strain>
    </source>
</reference>
<feature type="non-terminal residue" evidence="3">
    <location>
        <position position="621"/>
    </location>
</feature>
<evidence type="ECO:0000256" key="1">
    <source>
        <dbReference type="ARBA" id="ARBA00010652"/>
    </source>
</evidence>